<dbReference type="GO" id="GO:0006457">
    <property type="term" value="P:protein folding"/>
    <property type="evidence" value="ECO:0007669"/>
    <property type="project" value="InterPro"/>
</dbReference>
<dbReference type="InterPro" id="IPR009012">
    <property type="entry name" value="GrpE_head"/>
</dbReference>
<keyword evidence="6 10" id="KW-0143">Chaperone</keyword>
<sequence>MEQEKNQKTEIGELKKKLEECQKLKDEYLTGWQRERADFLNYKKGELERVGEILKYADVGLVLKVLPILDNFEIAEKKLAENLKVDELRSSSPFADARVNDENIKGLLQIKNQILDFLKNQGVEEIKSLGEKFNPNFQEIVEIVETKDKESGVVIEEIQKGYKIHGRLLRPAKVKVAK</sequence>
<dbReference type="AlphaFoldDB" id="A0A2M7H0U4"/>
<dbReference type="HAMAP" id="MF_01151">
    <property type="entry name" value="GrpE"/>
    <property type="match status" value="1"/>
</dbReference>
<reference evidence="13" key="1">
    <citation type="submission" date="2017-09" db="EMBL/GenBank/DDBJ databases">
        <title>Depth-based differentiation of microbial function through sediment-hosted aquifers and enrichment of novel symbionts in the deep terrestrial subsurface.</title>
        <authorList>
            <person name="Probst A.J."/>
            <person name="Ladd B."/>
            <person name="Jarett J.K."/>
            <person name="Geller-Mcgrath D.E."/>
            <person name="Sieber C.M.K."/>
            <person name="Emerson J.B."/>
            <person name="Anantharaman K."/>
            <person name="Thomas B.C."/>
            <person name="Malmstrom R."/>
            <person name="Stieglmeier M."/>
            <person name="Klingl A."/>
            <person name="Woyke T."/>
            <person name="Ryan C.M."/>
            <person name="Banfield J.F."/>
        </authorList>
    </citation>
    <scope>NUCLEOTIDE SEQUENCE [LARGE SCALE GENOMIC DNA]</scope>
</reference>
<evidence type="ECO:0000256" key="3">
    <source>
        <dbReference type="ARBA" id="ARBA00011738"/>
    </source>
</evidence>
<proteinExistence type="inferred from homology"/>
<dbReference type="PANTHER" id="PTHR21237">
    <property type="entry name" value="GRPE PROTEIN"/>
    <property type="match status" value="1"/>
</dbReference>
<evidence type="ECO:0000256" key="5">
    <source>
        <dbReference type="ARBA" id="ARBA00023016"/>
    </source>
</evidence>
<evidence type="ECO:0000256" key="2">
    <source>
        <dbReference type="ARBA" id="ARBA00009054"/>
    </source>
</evidence>
<dbReference type="SUPFAM" id="SSF51064">
    <property type="entry name" value="Head domain of nucleotide exchange factor GrpE"/>
    <property type="match status" value="1"/>
</dbReference>
<dbReference type="SUPFAM" id="SSF58014">
    <property type="entry name" value="Coiled-coil domain of nucleotide exchange factor GrpE"/>
    <property type="match status" value="1"/>
</dbReference>
<keyword evidence="5 10" id="KW-0346">Stress response</keyword>
<dbReference type="GO" id="GO:0051082">
    <property type="term" value="F:unfolded protein binding"/>
    <property type="evidence" value="ECO:0007669"/>
    <property type="project" value="TreeGrafter"/>
</dbReference>
<dbReference type="Pfam" id="PF01025">
    <property type="entry name" value="GrpE"/>
    <property type="match status" value="1"/>
</dbReference>
<dbReference type="GO" id="GO:0005737">
    <property type="term" value="C:cytoplasm"/>
    <property type="evidence" value="ECO:0007669"/>
    <property type="project" value="UniProtKB-SubCell"/>
</dbReference>
<evidence type="ECO:0000256" key="10">
    <source>
        <dbReference type="HAMAP-Rule" id="MF_01151"/>
    </source>
</evidence>
<dbReference type="GO" id="GO:0000774">
    <property type="term" value="F:adenyl-nucleotide exchange factor activity"/>
    <property type="evidence" value="ECO:0007669"/>
    <property type="project" value="InterPro"/>
</dbReference>
<dbReference type="InterPro" id="IPR013805">
    <property type="entry name" value="GrpE_CC"/>
</dbReference>
<evidence type="ECO:0000256" key="8">
    <source>
        <dbReference type="ARBA" id="ARBA00072274"/>
    </source>
</evidence>
<evidence type="ECO:0000256" key="1">
    <source>
        <dbReference type="ARBA" id="ARBA00004496"/>
    </source>
</evidence>
<dbReference type="GO" id="GO:0042803">
    <property type="term" value="F:protein homodimerization activity"/>
    <property type="evidence" value="ECO:0007669"/>
    <property type="project" value="InterPro"/>
</dbReference>
<dbReference type="FunFam" id="2.30.22.10:FF:000001">
    <property type="entry name" value="Protein GrpE"/>
    <property type="match status" value="1"/>
</dbReference>
<accession>A0A2M7H0U4</accession>
<organism evidence="12 13">
    <name type="scientific">Candidatus Nealsonbacteria bacterium CG15_BIG_FIL_POST_REV_8_21_14_020_37_12</name>
    <dbReference type="NCBI Taxonomy" id="1974716"/>
    <lineage>
        <taxon>Bacteria</taxon>
        <taxon>Candidatus Nealsoniibacteriota</taxon>
    </lineage>
</organism>
<dbReference type="EMBL" id="PFGB01000076">
    <property type="protein sequence ID" value="PIW34731.1"/>
    <property type="molecule type" value="Genomic_DNA"/>
</dbReference>
<protein>
    <recommendedName>
        <fullName evidence="8 10">Protein GrpE</fullName>
    </recommendedName>
    <alternativeName>
        <fullName evidence="9 10">HSP-70 cofactor</fullName>
    </alternativeName>
</protein>
<dbReference type="GO" id="GO:0051087">
    <property type="term" value="F:protein-folding chaperone binding"/>
    <property type="evidence" value="ECO:0007669"/>
    <property type="project" value="InterPro"/>
</dbReference>
<keyword evidence="4 10" id="KW-0963">Cytoplasm</keyword>
<dbReference type="PANTHER" id="PTHR21237:SF23">
    <property type="entry name" value="GRPE PROTEIN HOMOLOG, MITOCHONDRIAL"/>
    <property type="match status" value="1"/>
</dbReference>
<dbReference type="Gene3D" id="2.30.22.10">
    <property type="entry name" value="Head domain of nucleotide exchange factor GrpE"/>
    <property type="match status" value="1"/>
</dbReference>
<comment type="similarity">
    <text evidence="2 10 11">Belongs to the GrpE family.</text>
</comment>
<gene>
    <name evidence="10 12" type="primary">grpE</name>
    <name evidence="12" type="ORF">COW25_02405</name>
</gene>
<name>A0A2M7H0U4_9BACT</name>
<evidence type="ECO:0000256" key="9">
    <source>
        <dbReference type="ARBA" id="ARBA00076414"/>
    </source>
</evidence>
<evidence type="ECO:0000256" key="4">
    <source>
        <dbReference type="ARBA" id="ARBA00022490"/>
    </source>
</evidence>
<comment type="caution">
    <text evidence="12">The sequence shown here is derived from an EMBL/GenBank/DDBJ whole genome shotgun (WGS) entry which is preliminary data.</text>
</comment>
<dbReference type="InterPro" id="IPR000740">
    <property type="entry name" value="GrpE"/>
</dbReference>
<comment type="subcellular location">
    <subcellularLocation>
        <location evidence="1 10">Cytoplasm</location>
    </subcellularLocation>
</comment>
<evidence type="ECO:0000256" key="6">
    <source>
        <dbReference type="ARBA" id="ARBA00023186"/>
    </source>
</evidence>
<evidence type="ECO:0000313" key="13">
    <source>
        <dbReference type="Proteomes" id="UP000230215"/>
    </source>
</evidence>
<comment type="function">
    <text evidence="7 10">Participates actively in the response to hyperosmotic and heat shock by preventing the aggregation of stress-denatured proteins, in association with DnaK and GrpE. It is the nucleotide exchange factor for DnaK and may function as a thermosensor. Unfolded proteins bind initially to DnaJ; upon interaction with the DnaJ-bound protein, DnaK hydrolyzes its bound ATP, resulting in the formation of a stable complex. GrpE releases ADP from DnaK; ATP binding to DnaK triggers the release of the substrate protein, thus completing the reaction cycle. Several rounds of ATP-dependent interactions between DnaJ, DnaK and GrpE are required for fully efficient folding.</text>
</comment>
<comment type="subunit">
    <text evidence="3 10">Homodimer.</text>
</comment>
<evidence type="ECO:0000256" key="7">
    <source>
        <dbReference type="ARBA" id="ARBA00053401"/>
    </source>
</evidence>
<dbReference type="CDD" id="cd00446">
    <property type="entry name" value="GrpE"/>
    <property type="match status" value="1"/>
</dbReference>
<dbReference type="Gene3D" id="3.90.20.20">
    <property type="match status" value="1"/>
</dbReference>
<evidence type="ECO:0000256" key="11">
    <source>
        <dbReference type="RuleBase" id="RU004478"/>
    </source>
</evidence>
<evidence type="ECO:0000313" key="12">
    <source>
        <dbReference type="EMBL" id="PIW34731.1"/>
    </source>
</evidence>
<dbReference type="Proteomes" id="UP000230215">
    <property type="component" value="Unassembled WGS sequence"/>
</dbReference>
<dbReference type="PRINTS" id="PR00773">
    <property type="entry name" value="GRPEPROTEIN"/>
</dbReference>